<protein>
    <submittedName>
        <fullName evidence="1">Uncharacterized protein</fullName>
    </submittedName>
</protein>
<feature type="non-terminal residue" evidence="1">
    <location>
        <position position="72"/>
    </location>
</feature>
<dbReference type="AlphaFoldDB" id="G1FKG6"/>
<proteinExistence type="evidence at transcript level"/>
<reference evidence="1" key="1">
    <citation type="submission" date="2011-07" db="EMBL/GenBank/DDBJ databases">
        <title>Characterization of predicted protein from Epinephelus bruneus.</title>
        <authorList>
            <person name="Harikrishnan R."/>
            <person name="Kim J.-S."/>
            <person name="Heo M.-S."/>
        </authorList>
    </citation>
    <scope>NUCLEOTIDE SEQUENCE</scope>
</reference>
<name>G1FKG6_EPIBR</name>
<accession>G1FKG6</accession>
<sequence>MQVVGAVCRCMSCRLQMRCGCSYTCLTSRPQERHPALQPVFFFLQWPLEVLQQNIPCSPKNIFPTDNYFSLY</sequence>
<dbReference type="EMBL" id="JN216924">
    <property type="protein sequence ID" value="AEM37669.1"/>
    <property type="molecule type" value="mRNA"/>
</dbReference>
<organism evidence="1">
    <name type="scientific">Epinephelus bruneus</name>
    <name type="common">Longtooth grouper</name>
    <dbReference type="NCBI Taxonomy" id="323802"/>
    <lineage>
        <taxon>Eukaryota</taxon>
        <taxon>Metazoa</taxon>
        <taxon>Chordata</taxon>
        <taxon>Craniata</taxon>
        <taxon>Vertebrata</taxon>
        <taxon>Euteleostomi</taxon>
        <taxon>Actinopterygii</taxon>
        <taxon>Neopterygii</taxon>
        <taxon>Teleostei</taxon>
        <taxon>Neoteleostei</taxon>
        <taxon>Acanthomorphata</taxon>
        <taxon>Eupercaria</taxon>
        <taxon>Perciformes</taxon>
        <taxon>Serranoidei</taxon>
        <taxon>Serranidae</taxon>
        <taxon>Epinephelinae</taxon>
        <taxon>Epinephelini</taxon>
        <taxon>Epinephelus</taxon>
    </lineage>
</organism>
<evidence type="ECO:0000313" key="1">
    <source>
        <dbReference type="EMBL" id="AEM37669.1"/>
    </source>
</evidence>